<keyword evidence="6" id="KW-1185">Reference proteome</keyword>
<accession>C8W193</accession>
<dbReference type="RefSeq" id="WP_012813492.1">
    <property type="nucleotide sequence ID" value="NC_013216.1"/>
</dbReference>
<dbReference type="STRING" id="485916.Dtox_0077"/>
<dbReference type="Gene3D" id="1.10.10.370">
    <property type="entry name" value="DsrC-like protein, C-terminal domain"/>
    <property type="match status" value="1"/>
</dbReference>
<evidence type="ECO:0000256" key="4">
    <source>
        <dbReference type="PIRSR" id="PIRSR006223-50"/>
    </source>
</evidence>
<dbReference type="NCBIfam" id="TIGR03342">
    <property type="entry name" value="dsrC_tusE_dsvC"/>
    <property type="match status" value="1"/>
</dbReference>
<dbReference type="InterPro" id="IPR007453">
    <property type="entry name" value="DsrC/TusE"/>
</dbReference>
<protein>
    <submittedName>
        <fullName evidence="5">Sulfur relay protein, TusE/DsrC/DsvC family</fullName>
    </submittedName>
</protein>
<comment type="subcellular location">
    <subcellularLocation>
        <location evidence="1">Cytoplasm</location>
    </subcellularLocation>
</comment>
<dbReference type="Pfam" id="PF04358">
    <property type="entry name" value="DsrC"/>
    <property type="match status" value="1"/>
</dbReference>
<dbReference type="GO" id="GO:0097163">
    <property type="term" value="F:sulfur carrier activity"/>
    <property type="evidence" value="ECO:0007669"/>
    <property type="project" value="TreeGrafter"/>
</dbReference>
<dbReference type="eggNOG" id="COG2920">
    <property type="taxonomic scope" value="Bacteria"/>
</dbReference>
<reference evidence="5 6" key="1">
    <citation type="journal article" date="2009" name="Stand. Genomic Sci.">
        <title>Complete genome sequence of Desulfotomaculum acetoxidans type strain (5575).</title>
        <authorList>
            <person name="Spring S."/>
            <person name="Lapidus A."/>
            <person name="Schroder M."/>
            <person name="Gleim D."/>
            <person name="Sims D."/>
            <person name="Meincke L."/>
            <person name="Glavina Del Rio T."/>
            <person name="Tice H."/>
            <person name="Copeland A."/>
            <person name="Cheng J.F."/>
            <person name="Lucas S."/>
            <person name="Chen F."/>
            <person name="Nolan M."/>
            <person name="Bruce D."/>
            <person name="Goodwin L."/>
            <person name="Pitluck S."/>
            <person name="Ivanova N."/>
            <person name="Mavromatis K."/>
            <person name="Mikhailova N."/>
            <person name="Pati A."/>
            <person name="Chen A."/>
            <person name="Palaniappan K."/>
            <person name="Land M."/>
            <person name="Hauser L."/>
            <person name="Chang Y.J."/>
            <person name="Jeffries C.D."/>
            <person name="Chain P."/>
            <person name="Saunders E."/>
            <person name="Brettin T."/>
            <person name="Detter J.C."/>
            <person name="Goker M."/>
            <person name="Bristow J."/>
            <person name="Eisen J.A."/>
            <person name="Markowitz V."/>
            <person name="Hugenholtz P."/>
            <person name="Kyrpides N.C."/>
            <person name="Klenk H.P."/>
            <person name="Han C."/>
        </authorList>
    </citation>
    <scope>NUCLEOTIDE SEQUENCE [LARGE SCALE GENOMIC DNA]</scope>
    <source>
        <strain evidence="6">ATCC 49208 / DSM 771 / VKM B-1644</strain>
    </source>
</reference>
<evidence type="ECO:0000313" key="5">
    <source>
        <dbReference type="EMBL" id="ACV61040.1"/>
    </source>
</evidence>
<dbReference type="GO" id="GO:0005737">
    <property type="term" value="C:cytoplasm"/>
    <property type="evidence" value="ECO:0007669"/>
    <property type="project" value="UniProtKB-SubCell"/>
</dbReference>
<dbReference type="PANTHER" id="PTHR37010">
    <property type="entry name" value="SULFURTRANSFERASE TUSE"/>
    <property type="match status" value="1"/>
</dbReference>
<name>C8W193_DESAS</name>
<organism evidence="5 6">
    <name type="scientific">Desulfofarcimen acetoxidans (strain ATCC 49208 / DSM 771 / KCTC 5769 / VKM B-1644 / 5575)</name>
    <name type="common">Desulfotomaculum acetoxidans</name>
    <dbReference type="NCBI Taxonomy" id="485916"/>
    <lineage>
        <taxon>Bacteria</taxon>
        <taxon>Bacillati</taxon>
        <taxon>Bacillota</taxon>
        <taxon>Clostridia</taxon>
        <taxon>Eubacteriales</taxon>
        <taxon>Peptococcaceae</taxon>
        <taxon>Desulfofarcimen</taxon>
    </lineage>
</organism>
<evidence type="ECO:0000256" key="1">
    <source>
        <dbReference type="ARBA" id="ARBA00004496"/>
    </source>
</evidence>
<dbReference type="InterPro" id="IPR042072">
    <property type="entry name" value="DsrC-like_C"/>
</dbReference>
<dbReference type="KEGG" id="dae:Dtox_0077"/>
<gene>
    <name evidence="5" type="ordered locus">Dtox_0077</name>
</gene>
<dbReference type="HOGENOM" id="CLU_153199_1_0_9"/>
<dbReference type="InterPro" id="IPR025526">
    <property type="entry name" value="DsrC-like_dom_sf"/>
</dbReference>
<dbReference type="InterPro" id="IPR043163">
    <property type="entry name" value="DsrC-like_N"/>
</dbReference>
<dbReference type="EMBL" id="CP001720">
    <property type="protein sequence ID" value="ACV61040.1"/>
    <property type="molecule type" value="Genomic_DNA"/>
</dbReference>
<dbReference type="SUPFAM" id="SSF69721">
    <property type="entry name" value="DsrC, the gamma subunit of dissimilatory sulfite reductase"/>
    <property type="match status" value="1"/>
</dbReference>
<dbReference type="GO" id="GO:0002143">
    <property type="term" value="P:tRNA wobble position uridine thiolation"/>
    <property type="evidence" value="ECO:0007669"/>
    <property type="project" value="TreeGrafter"/>
</dbReference>
<evidence type="ECO:0000256" key="3">
    <source>
        <dbReference type="ARBA" id="ARBA00022490"/>
    </source>
</evidence>
<dbReference type="OrthoDB" id="9786347at2"/>
<comment type="similarity">
    <text evidence="2">Belongs to the DsrC/TusE family.</text>
</comment>
<dbReference type="PANTHER" id="PTHR37010:SF1">
    <property type="entry name" value="SULFURTRANSFERASE TUSE"/>
    <property type="match status" value="1"/>
</dbReference>
<dbReference type="PIRSF" id="PIRSF006223">
    <property type="entry name" value="DsrC_TusE"/>
    <property type="match status" value="1"/>
</dbReference>
<dbReference type="Proteomes" id="UP000002217">
    <property type="component" value="Chromosome"/>
</dbReference>
<dbReference type="Gene3D" id="3.30.1420.10">
    <property type="match status" value="1"/>
</dbReference>
<proteinExistence type="inferred from homology"/>
<dbReference type="AlphaFoldDB" id="C8W193"/>
<evidence type="ECO:0000313" key="6">
    <source>
        <dbReference type="Proteomes" id="UP000002217"/>
    </source>
</evidence>
<evidence type="ECO:0000256" key="2">
    <source>
        <dbReference type="ARBA" id="ARBA00005718"/>
    </source>
</evidence>
<feature type="active site" description="Cysteine persulfide intermediate" evidence="4">
    <location>
        <position position="104"/>
    </location>
</feature>
<sequence>MAAIEINGVSYELDEDGFLVDPAAWSKDLALAFAKDEGISEITEEHWKIIEYLRDYYQQFQVAPMVRKLCKETGVTLKHMYELFPSGPAKGACKLSGLPKPTGCV</sequence>
<keyword evidence="3" id="KW-0963">Cytoplasm</keyword>